<organism evidence="1">
    <name type="scientific">Rhizophora mucronata</name>
    <name type="common">Asiatic mangrove</name>
    <dbReference type="NCBI Taxonomy" id="61149"/>
    <lineage>
        <taxon>Eukaryota</taxon>
        <taxon>Viridiplantae</taxon>
        <taxon>Streptophyta</taxon>
        <taxon>Embryophyta</taxon>
        <taxon>Tracheophyta</taxon>
        <taxon>Spermatophyta</taxon>
        <taxon>Magnoliopsida</taxon>
        <taxon>eudicotyledons</taxon>
        <taxon>Gunneridae</taxon>
        <taxon>Pentapetalae</taxon>
        <taxon>rosids</taxon>
        <taxon>fabids</taxon>
        <taxon>Malpighiales</taxon>
        <taxon>Rhizophoraceae</taxon>
        <taxon>Rhizophora</taxon>
    </lineage>
</organism>
<dbReference type="AlphaFoldDB" id="A0A2P2JBM8"/>
<proteinExistence type="predicted"/>
<evidence type="ECO:0000313" key="1">
    <source>
        <dbReference type="EMBL" id="MBW90852.1"/>
    </source>
</evidence>
<reference evidence="1" key="1">
    <citation type="submission" date="2018-02" db="EMBL/GenBank/DDBJ databases">
        <title>Rhizophora mucronata_Transcriptome.</title>
        <authorList>
            <person name="Meera S.P."/>
            <person name="Sreeshan A."/>
            <person name="Augustine A."/>
        </authorList>
    </citation>
    <scope>NUCLEOTIDE SEQUENCE</scope>
    <source>
        <tissue evidence="1">Leaf</tissue>
    </source>
</reference>
<sequence length="40" mass="4671">MAGLSMWVGLNRDDLRSVRARREHRLTLHLIILVPRICSD</sequence>
<accession>A0A2P2JBM8</accession>
<dbReference type="EMBL" id="GGEC01010369">
    <property type="protein sequence ID" value="MBW90852.1"/>
    <property type="molecule type" value="Transcribed_RNA"/>
</dbReference>
<name>A0A2P2JBM8_RHIMU</name>
<protein>
    <submittedName>
        <fullName evidence="1">Uncharacterized protein</fullName>
    </submittedName>
</protein>